<protein>
    <submittedName>
        <fullName evidence="1">Uncharacterized protein</fullName>
    </submittedName>
</protein>
<dbReference type="AlphaFoldDB" id="A0A6A5XYT1"/>
<evidence type="ECO:0000313" key="1">
    <source>
        <dbReference type="EMBL" id="KAF2017790.1"/>
    </source>
</evidence>
<reference evidence="1" key="1">
    <citation type="journal article" date="2020" name="Stud. Mycol.">
        <title>101 Dothideomycetes genomes: a test case for predicting lifestyles and emergence of pathogens.</title>
        <authorList>
            <person name="Haridas S."/>
            <person name="Albert R."/>
            <person name="Binder M."/>
            <person name="Bloem J."/>
            <person name="Labutti K."/>
            <person name="Salamov A."/>
            <person name="Andreopoulos B."/>
            <person name="Baker S."/>
            <person name="Barry K."/>
            <person name="Bills G."/>
            <person name="Bluhm B."/>
            <person name="Cannon C."/>
            <person name="Castanera R."/>
            <person name="Culley D."/>
            <person name="Daum C."/>
            <person name="Ezra D."/>
            <person name="Gonzalez J."/>
            <person name="Henrissat B."/>
            <person name="Kuo A."/>
            <person name="Liang C."/>
            <person name="Lipzen A."/>
            <person name="Lutzoni F."/>
            <person name="Magnuson J."/>
            <person name="Mondo S."/>
            <person name="Nolan M."/>
            <person name="Ohm R."/>
            <person name="Pangilinan J."/>
            <person name="Park H.-J."/>
            <person name="Ramirez L."/>
            <person name="Alfaro M."/>
            <person name="Sun H."/>
            <person name="Tritt A."/>
            <person name="Yoshinaga Y."/>
            <person name="Zwiers L.-H."/>
            <person name="Turgeon B."/>
            <person name="Goodwin S."/>
            <person name="Spatafora J."/>
            <person name="Crous P."/>
            <person name="Grigoriev I."/>
        </authorList>
    </citation>
    <scope>NUCLEOTIDE SEQUENCE</scope>
    <source>
        <strain evidence="1">CBS 175.79</strain>
    </source>
</reference>
<organism evidence="1 2">
    <name type="scientific">Aaosphaeria arxii CBS 175.79</name>
    <dbReference type="NCBI Taxonomy" id="1450172"/>
    <lineage>
        <taxon>Eukaryota</taxon>
        <taxon>Fungi</taxon>
        <taxon>Dikarya</taxon>
        <taxon>Ascomycota</taxon>
        <taxon>Pezizomycotina</taxon>
        <taxon>Dothideomycetes</taxon>
        <taxon>Pleosporomycetidae</taxon>
        <taxon>Pleosporales</taxon>
        <taxon>Pleosporales incertae sedis</taxon>
        <taxon>Aaosphaeria</taxon>
    </lineage>
</organism>
<dbReference type="Proteomes" id="UP000799778">
    <property type="component" value="Unassembled WGS sequence"/>
</dbReference>
<gene>
    <name evidence="1" type="ORF">BU24DRAFT_407771</name>
</gene>
<evidence type="ECO:0000313" key="2">
    <source>
        <dbReference type="Proteomes" id="UP000799778"/>
    </source>
</evidence>
<proteinExistence type="predicted"/>
<name>A0A6A5XYT1_9PLEO</name>
<accession>A0A6A5XYT1</accession>
<sequence length="153" mass="17352">MRTFDQIWGKSIQSKFNPASQIRSEGKECRCRGTGGEWRGVEGAVVEMTTKGFRWGPRFIRVWISSEPCEPGDRAAGNDETEERARYGRGCNRCPVTECARWQAKENVKQPPVLNGSGRISRGDTESRLCDVRQMYEERLKPEATGTEPYLGF</sequence>
<dbReference type="EMBL" id="ML978068">
    <property type="protein sequence ID" value="KAF2017790.1"/>
    <property type="molecule type" value="Genomic_DNA"/>
</dbReference>
<dbReference type="GeneID" id="54283217"/>
<keyword evidence="2" id="KW-1185">Reference proteome</keyword>
<dbReference type="RefSeq" id="XP_033386129.1">
    <property type="nucleotide sequence ID" value="XM_033525820.1"/>
</dbReference>